<evidence type="ECO:0000313" key="2">
    <source>
        <dbReference type="EMBL" id="EAR08328.1"/>
    </source>
</evidence>
<dbReference type="Proteomes" id="UP000005953">
    <property type="component" value="Unassembled WGS sequence"/>
</dbReference>
<dbReference type="GO" id="GO:0008081">
    <property type="term" value="F:phosphoric diester hydrolase activity"/>
    <property type="evidence" value="ECO:0007669"/>
    <property type="project" value="InterPro"/>
</dbReference>
<protein>
    <submittedName>
        <fullName evidence="2">Cytoplasmic glycerophosphodiester phosphodiesterase</fullName>
    </submittedName>
</protein>
<dbReference type="InterPro" id="IPR030395">
    <property type="entry name" value="GP_PDE_dom"/>
</dbReference>
<dbReference type="PANTHER" id="PTHR46211:SF1">
    <property type="entry name" value="GLYCEROPHOSPHODIESTER PHOSPHODIESTERASE, CYTOPLASMIC"/>
    <property type="match status" value="1"/>
</dbReference>
<dbReference type="RefSeq" id="WP_008046133.1">
    <property type="nucleotide sequence ID" value="NZ_CH724152.1"/>
</dbReference>
<gene>
    <name evidence="2" type="ORF">MED297_09316</name>
</gene>
<dbReference type="STRING" id="314283.MED297_09316"/>
<evidence type="ECO:0000259" key="1">
    <source>
        <dbReference type="PROSITE" id="PS51704"/>
    </source>
</evidence>
<accession>A4BHS3</accession>
<dbReference type="InterPro" id="IPR017946">
    <property type="entry name" value="PLC-like_Pdiesterase_TIM-brl"/>
</dbReference>
<dbReference type="OrthoDB" id="9795622at2"/>
<comment type="caution">
    <text evidence="2">The sequence shown here is derived from an EMBL/GenBank/DDBJ whole genome shotgun (WGS) entry which is preliminary data.</text>
</comment>
<evidence type="ECO:0000313" key="3">
    <source>
        <dbReference type="Proteomes" id="UP000005953"/>
    </source>
</evidence>
<reference evidence="2 3" key="1">
    <citation type="submission" date="2006-02" db="EMBL/GenBank/DDBJ databases">
        <authorList>
            <person name="Pinhassi J."/>
            <person name="Pedros-Alio C."/>
            <person name="Ferriera S."/>
            <person name="Johnson J."/>
            <person name="Kravitz S."/>
            <person name="Halpern A."/>
            <person name="Remington K."/>
            <person name="Beeson K."/>
            <person name="Tran B."/>
            <person name="Rogers Y.-H."/>
            <person name="Friedman R."/>
            <person name="Venter J.C."/>
        </authorList>
    </citation>
    <scope>NUCLEOTIDE SEQUENCE [LARGE SCALE GENOMIC DNA]</scope>
    <source>
        <strain evidence="2 3">MED297</strain>
    </source>
</reference>
<sequence length="242" mass="26098">MNVPVKPKIVGHRGAAGLAIENTLAAVEIAARCGAQGIEIDAQVLGDGTVVVHHDAQLGRVMSGHLPLQQLTLPDLDKIHPLGLVASTHKERIPTLRDLLAHADAVGLAVNIEVKNDGHNPEWLARQVLSVLADWPRHDSALISSFDIELLAAIALLAPTWSLGWIVADLPSSWVETLKGIRATSLNLHEAAVTEAVVREAHTHGWLVQSWTVNEPDVAERLSGWGVDALITDYPDRLADRL</sequence>
<name>A4BHS3_9GAMM</name>
<proteinExistence type="predicted"/>
<dbReference type="GO" id="GO:0006629">
    <property type="term" value="P:lipid metabolic process"/>
    <property type="evidence" value="ECO:0007669"/>
    <property type="project" value="InterPro"/>
</dbReference>
<dbReference type="Gene3D" id="3.20.20.190">
    <property type="entry name" value="Phosphatidylinositol (PI) phosphodiesterase"/>
    <property type="match status" value="1"/>
</dbReference>
<dbReference type="Pfam" id="PF03009">
    <property type="entry name" value="GDPD"/>
    <property type="match status" value="1"/>
</dbReference>
<dbReference type="PANTHER" id="PTHR46211">
    <property type="entry name" value="GLYCEROPHOSPHORYL DIESTER PHOSPHODIESTERASE"/>
    <property type="match status" value="1"/>
</dbReference>
<dbReference type="HOGENOM" id="CLU_030006_3_2_6"/>
<dbReference type="SUPFAM" id="SSF51695">
    <property type="entry name" value="PLC-like phosphodiesterases"/>
    <property type="match status" value="1"/>
</dbReference>
<feature type="domain" description="GP-PDE" evidence="1">
    <location>
        <begin position="7"/>
        <end position="242"/>
    </location>
</feature>
<organism evidence="2 3">
    <name type="scientific">Reinekea blandensis MED297</name>
    <dbReference type="NCBI Taxonomy" id="314283"/>
    <lineage>
        <taxon>Bacteria</taxon>
        <taxon>Pseudomonadati</taxon>
        <taxon>Pseudomonadota</taxon>
        <taxon>Gammaproteobacteria</taxon>
        <taxon>Oceanospirillales</taxon>
        <taxon>Saccharospirillaceae</taxon>
        <taxon>Reinekea</taxon>
    </lineage>
</organism>
<keyword evidence="3" id="KW-1185">Reference proteome</keyword>
<dbReference type="PROSITE" id="PS51704">
    <property type="entry name" value="GP_PDE"/>
    <property type="match status" value="1"/>
</dbReference>
<dbReference type="EMBL" id="AAOE01000022">
    <property type="protein sequence ID" value="EAR08328.1"/>
    <property type="molecule type" value="Genomic_DNA"/>
</dbReference>
<dbReference type="AlphaFoldDB" id="A4BHS3"/>